<gene>
    <name evidence="2" type="ORF">QJ043_07360</name>
</gene>
<feature type="region of interest" description="Disordered" evidence="1">
    <location>
        <begin position="1"/>
        <end position="43"/>
    </location>
</feature>
<dbReference type="RefSeq" id="WP_283713012.1">
    <property type="nucleotide sequence ID" value="NZ_JASJEW010000002.1"/>
</dbReference>
<name>A0ABT6ZLG5_9ACTN</name>
<evidence type="ECO:0008006" key="4">
    <source>
        <dbReference type="Google" id="ProtNLM"/>
    </source>
</evidence>
<evidence type="ECO:0000313" key="3">
    <source>
        <dbReference type="Proteomes" id="UP001431693"/>
    </source>
</evidence>
<evidence type="ECO:0000313" key="2">
    <source>
        <dbReference type="EMBL" id="MDJ1129892.1"/>
    </source>
</evidence>
<protein>
    <recommendedName>
        <fullName evidence="4">Chitin-binding type-3 domain-containing protein</fullName>
    </recommendedName>
</protein>
<dbReference type="EMBL" id="JASJEX010000003">
    <property type="protein sequence ID" value="MDJ1129892.1"/>
    <property type="molecule type" value="Genomic_DNA"/>
</dbReference>
<evidence type="ECO:0000256" key="1">
    <source>
        <dbReference type="SAM" id="MobiDB-lite"/>
    </source>
</evidence>
<keyword evidence="3" id="KW-1185">Reference proteome</keyword>
<reference evidence="2" key="1">
    <citation type="submission" date="2023-05" db="EMBL/GenBank/DDBJ databases">
        <title>[olsenella] sp. nov., isolated from a pig farm feces dump.</title>
        <authorList>
            <person name="Chang Y.-H."/>
        </authorList>
    </citation>
    <scope>NUCLEOTIDE SEQUENCE</scope>
    <source>
        <strain evidence="2">YH-ols2217</strain>
    </source>
</reference>
<comment type="caution">
    <text evidence="2">The sequence shown here is derived from an EMBL/GenBank/DDBJ whole genome shotgun (WGS) entry which is preliminary data.</text>
</comment>
<sequence>MTESVFCASGPQTDAPVAAHPRGAQPRTFLPRPGRHDDAAPTGRSHWFTDYRLSNKGSYCANSWVGTAWTGPDGRWTFA</sequence>
<organism evidence="2 3">
    <name type="scientific">Kribbibacterium absianum</name>
    <dbReference type="NCBI Taxonomy" id="3044210"/>
    <lineage>
        <taxon>Bacteria</taxon>
        <taxon>Bacillati</taxon>
        <taxon>Actinomycetota</taxon>
        <taxon>Coriobacteriia</taxon>
        <taxon>Coriobacteriales</taxon>
        <taxon>Kribbibacteriaceae</taxon>
        <taxon>Kribbibacterium</taxon>
    </lineage>
</organism>
<dbReference type="Proteomes" id="UP001431693">
    <property type="component" value="Unassembled WGS sequence"/>
</dbReference>
<proteinExistence type="predicted"/>
<accession>A0ABT6ZLG5</accession>